<evidence type="ECO:0000313" key="1">
    <source>
        <dbReference type="EMBL" id="KRH73995.1"/>
    </source>
</evidence>
<dbReference type="Gramene" id="KRH73995">
    <property type="protein sequence ID" value="KRH73995"/>
    <property type="gene ID" value="GLYMA_02G304800"/>
</dbReference>
<accession>A0A0R0LAK6</accession>
<reference evidence="1" key="3">
    <citation type="submission" date="2018-07" db="EMBL/GenBank/DDBJ databases">
        <title>WGS assembly of Glycine max.</title>
        <authorList>
            <person name="Schmutz J."/>
            <person name="Cannon S."/>
            <person name="Schlueter J."/>
            <person name="Ma J."/>
            <person name="Mitros T."/>
            <person name="Nelson W."/>
            <person name="Hyten D."/>
            <person name="Song Q."/>
            <person name="Thelen J."/>
            <person name="Cheng J."/>
            <person name="Xu D."/>
            <person name="Hellsten U."/>
            <person name="May G."/>
            <person name="Yu Y."/>
            <person name="Sakurai T."/>
            <person name="Umezawa T."/>
            <person name="Bhattacharyya M."/>
            <person name="Sandhu D."/>
            <person name="Valliyodan B."/>
            <person name="Lindquist E."/>
            <person name="Peto M."/>
            <person name="Grant D."/>
            <person name="Shu S."/>
            <person name="Goodstein D."/>
            <person name="Barry K."/>
            <person name="Futrell-Griggs M."/>
            <person name="Abernathy B."/>
            <person name="Du J."/>
            <person name="Tian Z."/>
            <person name="Zhu L."/>
            <person name="Gill N."/>
            <person name="Joshi T."/>
            <person name="Libault M."/>
            <person name="Sethuraman A."/>
            <person name="Zhang X."/>
            <person name="Shinozaki K."/>
            <person name="Nguyen H."/>
            <person name="Wing R."/>
            <person name="Cregan P."/>
            <person name="Specht J."/>
            <person name="Grimwood J."/>
            <person name="Rokhsar D."/>
            <person name="Stacey G."/>
            <person name="Shoemaker R."/>
            <person name="Jackson S."/>
        </authorList>
    </citation>
    <scope>NUCLEOTIDE SEQUENCE</scope>
    <source>
        <tissue evidence="1">Callus</tissue>
    </source>
</reference>
<evidence type="ECO:0000313" key="2">
    <source>
        <dbReference type="EnsemblPlants" id="KRH73995"/>
    </source>
</evidence>
<reference evidence="1 2" key="1">
    <citation type="journal article" date="2010" name="Nature">
        <title>Genome sequence of the palaeopolyploid soybean.</title>
        <authorList>
            <person name="Schmutz J."/>
            <person name="Cannon S.B."/>
            <person name="Schlueter J."/>
            <person name="Ma J."/>
            <person name="Mitros T."/>
            <person name="Nelson W."/>
            <person name="Hyten D.L."/>
            <person name="Song Q."/>
            <person name="Thelen J.J."/>
            <person name="Cheng J."/>
            <person name="Xu D."/>
            <person name="Hellsten U."/>
            <person name="May G.D."/>
            <person name="Yu Y."/>
            <person name="Sakurai T."/>
            <person name="Umezawa T."/>
            <person name="Bhattacharyya M.K."/>
            <person name="Sandhu D."/>
            <person name="Valliyodan B."/>
            <person name="Lindquist E."/>
            <person name="Peto M."/>
            <person name="Grant D."/>
            <person name="Shu S."/>
            <person name="Goodstein D."/>
            <person name="Barry K."/>
            <person name="Futrell-Griggs M."/>
            <person name="Abernathy B."/>
            <person name="Du J."/>
            <person name="Tian Z."/>
            <person name="Zhu L."/>
            <person name="Gill N."/>
            <person name="Joshi T."/>
            <person name="Libault M."/>
            <person name="Sethuraman A."/>
            <person name="Zhang X.-C."/>
            <person name="Shinozaki K."/>
            <person name="Nguyen H.T."/>
            <person name="Wing R.A."/>
            <person name="Cregan P."/>
            <person name="Specht J."/>
            <person name="Grimwood J."/>
            <person name="Rokhsar D."/>
            <person name="Stacey G."/>
            <person name="Shoemaker R.C."/>
            <person name="Jackson S.A."/>
        </authorList>
    </citation>
    <scope>NUCLEOTIDE SEQUENCE</scope>
    <source>
        <strain evidence="2">cv. Williams 82</strain>
        <tissue evidence="1">Callus</tissue>
    </source>
</reference>
<dbReference type="EnsemblPlants" id="KRH73995">
    <property type="protein sequence ID" value="KRH73995"/>
    <property type="gene ID" value="GLYMA_02G304800"/>
</dbReference>
<dbReference type="EMBL" id="CM000835">
    <property type="protein sequence ID" value="KRH73995.1"/>
    <property type="molecule type" value="Genomic_DNA"/>
</dbReference>
<proteinExistence type="predicted"/>
<dbReference type="InParanoid" id="A0A0R0LAK6"/>
<reference evidence="2" key="2">
    <citation type="submission" date="2018-02" db="UniProtKB">
        <authorList>
            <consortium name="EnsemblPlants"/>
        </authorList>
    </citation>
    <scope>IDENTIFICATION</scope>
    <source>
        <strain evidence="2">Williams 82</strain>
    </source>
</reference>
<keyword evidence="3" id="KW-1185">Reference proteome</keyword>
<evidence type="ECO:0000313" key="3">
    <source>
        <dbReference type="Proteomes" id="UP000008827"/>
    </source>
</evidence>
<protein>
    <submittedName>
        <fullName evidence="1 2">Uncharacterized protein</fullName>
    </submittedName>
</protein>
<sequence length="52" mass="6363">MHAFIQSGIYHKRDMNPFYKRMKHPFQVIMQVNLQLMKYGIFFYQVQSNTCC</sequence>
<dbReference type="Proteomes" id="UP000008827">
    <property type="component" value="Chromosome 2"/>
</dbReference>
<name>A0A0R0LAK6_SOYBN</name>
<organism evidence="1">
    <name type="scientific">Glycine max</name>
    <name type="common">Soybean</name>
    <name type="synonym">Glycine hispida</name>
    <dbReference type="NCBI Taxonomy" id="3847"/>
    <lineage>
        <taxon>Eukaryota</taxon>
        <taxon>Viridiplantae</taxon>
        <taxon>Streptophyta</taxon>
        <taxon>Embryophyta</taxon>
        <taxon>Tracheophyta</taxon>
        <taxon>Spermatophyta</taxon>
        <taxon>Magnoliopsida</taxon>
        <taxon>eudicotyledons</taxon>
        <taxon>Gunneridae</taxon>
        <taxon>Pentapetalae</taxon>
        <taxon>rosids</taxon>
        <taxon>fabids</taxon>
        <taxon>Fabales</taxon>
        <taxon>Fabaceae</taxon>
        <taxon>Papilionoideae</taxon>
        <taxon>50 kb inversion clade</taxon>
        <taxon>NPAAA clade</taxon>
        <taxon>indigoferoid/millettioid clade</taxon>
        <taxon>Phaseoleae</taxon>
        <taxon>Glycine</taxon>
        <taxon>Glycine subgen. Soja</taxon>
    </lineage>
</organism>
<dbReference type="AlphaFoldDB" id="A0A0R0LAK6"/>
<gene>
    <name evidence="1" type="ORF">GLYMA_02G304800</name>
</gene>